<keyword evidence="1" id="KW-0732">Signal</keyword>
<gene>
    <name evidence="2" type="ORF">QWI33_29260</name>
</gene>
<dbReference type="Proteomes" id="UP001171902">
    <property type="component" value="Unassembled WGS sequence"/>
</dbReference>
<keyword evidence="3" id="KW-1185">Reference proteome</keyword>
<evidence type="ECO:0000256" key="1">
    <source>
        <dbReference type="SAM" id="SignalP"/>
    </source>
</evidence>
<dbReference type="RefSeq" id="WP_289960145.1">
    <property type="nucleotide sequence ID" value="NZ_JAUEMJ010000017.1"/>
</dbReference>
<feature type="chain" id="PRO_5045408628" evidence="1">
    <location>
        <begin position="37"/>
        <end position="267"/>
    </location>
</feature>
<dbReference type="PROSITE" id="PS51257">
    <property type="entry name" value="PROKAR_LIPOPROTEIN"/>
    <property type="match status" value="1"/>
</dbReference>
<evidence type="ECO:0000313" key="2">
    <source>
        <dbReference type="EMBL" id="MDN3243835.1"/>
    </source>
</evidence>
<name>A0ABT7YYW2_9ACTN</name>
<proteinExistence type="predicted"/>
<feature type="signal peptide" evidence="1">
    <location>
        <begin position="1"/>
        <end position="36"/>
    </location>
</feature>
<accession>A0ABT7YYW2</accession>
<dbReference type="EMBL" id="JAUEMJ010000017">
    <property type="protein sequence ID" value="MDN3243835.1"/>
    <property type="molecule type" value="Genomic_DNA"/>
</dbReference>
<comment type="caution">
    <text evidence="2">The sequence shown here is derived from an EMBL/GenBank/DDBJ whole genome shotgun (WGS) entry which is preliminary data.</text>
</comment>
<evidence type="ECO:0000313" key="3">
    <source>
        <dbReference type="Proteomes" id="UP001171902"/>
    </source>
</evidence>
<reference evidence="2" key="1">
    <citation type="submission" date="2023-06" db="EMBL/GenBank/DDBJ databases">
        <title>Gycomyces niveus sp.nov., a novel actinomycete isolated from soil in Shouguang.</title>
        <authorList>
            <person name="Yang X."/>
            <person name="Zhao J."/>
        </authorList>
    </citation>
    <scope>NUCLEOTIDE SEQUENCE</scope>
    <source>
        <strain evidence="2">NEAU C2</strain>
    </source>
</reference>
<organism evidence="2 3">
    <name type="scientific">Glycomyces tritici</name>
    <dbReference type="NCBI Taxonomy" id="2665176"/>
    <lineage>
        <taxon>Bacteria</taxon>
        <taxon>Bacillati</taxon>
        <taxon>Actinomycetota</taxon>
        <taxon>Actinomycetes</taxon>
        <taxon>Glycomycetales</taxon>
        <taxon>Glycomycetaceae</taxon>
        <taxon>Glycomyces</taxon>
    </lineage>
</organism>
<sequence>MTLRTDARRPIMLTATLVLGLALSAGCAIDKGSALAADFEQEWADTPDVAEIDTHGDNTLPFAGSATGTLILEQGTSADRVAELADELAEYVADERAVTGEISSDGLTFAVAPDGERNGQVVALWESLAADDRVASGLIDSGFDNEDRWTIEIVAVDAAGALALFKDMTGDAEQYRPFSSAVTSLRVGTGQGTSPSLRVETDHEGNVPAEAIAAYTAVAAQYPVVGGGLDPDRAGIIVAAGTDLDQAAELARSWAPNLADIEVSAAS</sequence>
<protein>
    <submittedName>
        <fullName evidence="2">Uncharacterized protein</fullName>
    </submittedName>
</protein>